<comment type="caution">
    <text evidence="1">The sequence shown here is derived from an EMBL/GenBank/DDBJ whole genome shotgun (WGS) entry which is preliminary data.</text>
</comment>
<dbReference type="Proteomes" id="UP000796880">
    <property type="component" value="Unassembled WGS sequence"/>
</dbReference>
<gene>
    <name evidence="1" type="ORF">FNV43_RR13916</name>
</gene>
<evidence type="ECO:0000313" key="2">
    <source>
        <dbReference type="Proteomes" id="UP000796880"/>
    </source>
</evidence>
<proteinExistence type="predicted"/>
<accession>A0A8K0H1W5</accession>
<dbReference type="EMBL" id="VOIH02000006">
    <property type="protein sequence ID" value="KAF3444226.1"/>
    <property type="molecule type" value="Genomic_DNA"/>
</dbReference>
<protein>
    <submittedName>
        <fullName evidence="1">Uncharacterized protein</fullName>
    </submittedName>
</protein>
<organism evidence="1 2">
    <name type="scientific">Rhamnella rubrinervis</name>
    <dbReference type="NCBI Taxonomy" id="2594499"/>
    <lineage>
        <taxon>Eukaryota</taxon>
        <taxon>Viridiplantae</taxon>
        <taxon>Streptophyta</taxon>
        <taxon>Embryophyta</taxon>
        <taxon>Tracheophyta</taxon>
        <taxon>Spermatophyta</taxon>
        <taxon>Magnoliopsida</taxon>
        <taxon>eudicotyledons</taxon>
        <taxon>Gunneridae</taxon>
        <taxon>Pentapetalae</taxon>
        <taxon>rosids</taxon>
        <taxon>fabids</taxon>
        <taxon>Rosales</taxon>
        <taxon>Rhamnaceae</taxon>
        <taxon>rhamnoid group</taxon>
        <taxon>Rhamneae</taxon>
        <taxon>Rhamnella</taxon>
    </lineage>
</organism>
<dbReference type="AlphaFoldDB" id="A0A8K0H1W5"/>
<reference evidence="1" key="1">
    <citation type="submission" date="2020-03" db="EMBL/GenBank/DDBJ databases">
        <title>A high-quality chromosome-level genome assembly of a woody plant with both climbing and erect habits, Rhamnella rubrinervis.</title>
        <authorList>
            <person name="Lu Z."/>
            <person name="Yang Y."/>
            <person name="Zhu X."/>
            <person name="Sun Y."/>
        </authorList>
    </citation>
    <scope>NUCLEOTIDE SEQUENCE</scope>
    <source>
        <strain evidence="1">BYM</strain>
        <tissue evidence="1">Leaf</tissue>
    </source>
</reference>
<evidence type="ECO:0000313" key="1">
    <source>
        <dbReference type="EMBL" id="KAF3444226.1"/>
    </source>
</evidence>
<sequence>MSQRWWCRARQGCASRRVTGSKGRASETTTVLLCAGMRASLVANAGVSVVAASAPSFARLLAHLPPFLYPCHN</sequence>
<keyword evidence="2" id="KW-1185">Reference proteome</keyword>
<name>A0A8K0H1W5_9ROSA</name>